<organism evidence="1 2">
    <name type="scientific">Pendulispora rubella</name>
    <dbReference type="NCBI Taxonomy" id="2741070"/>
    <lineage>
        <taxon>Bacteria</taxon>
        <taxon>Pseudomonadati</taxon>
        <taxon>Myxococcota</taxon>
        <taxon>Myxococcia</taxon>
        <taxon>Myxococcales</taxon>
        <taxon>Sorangiineae</taxon>
        <taxon>Pendulisporaceae</taxon>
        <taxon>Pendulispora</taxon>
    </lineage>
</organism>
<dbReference type="Proteomes" id="UP001374803">
    <property type="component" value="Chromosome"/>
</dbReference>
<reference evidence="1" key="1">
    <citation type="submission" date="2021-12" db="EMBL/GenBank/DDBJ databases">
        <title>Discovery of the Pendulisporaceae a myxobacterial family with distinct sporulation behavior and unique specialized metabolism.</title>
        <authorList>
            <person name="Garcia R."/>
            <person name="Popoff A."/>
            <person name="Bader C.D."/>
            <person name="Loehr J."/>
            <person name="Walesch S."/>
            <person name="Walt C."/>
            <person name="Boldt J."/>
            <person name="Bunk B."/>
            <person name="Haeckl F.J.F.P.J."/>
            <person name="Gunesch A.P."/>
            <person name="Birkelbach J."/>
            <person name="Nuebel U."/>
            <person name="Pietschmann T."/>
            <person name="Bach T."/>
            <person name="Mueller R."/>
        </authorList>
    </citation>
    <scope>NUCLEOTIDE SEQUENCE</scope>
    <source>
        <strain evidence="1">MSr11367</strain>
    </source>
</reference>
<dbReference type="InterPro" id="IPR007815">
    <property type="entry name" value="Emycin_Estase"/>
</dbReference>
<accession>A0ABZ2KS80</accession>
<dbReference type="Gene3D" id="1.20.1440.30">
    <property type="entry name" value="Biosynthetic Protein domain"/>
    <property type="match status" value="1"/>
</dbReference>
<evidence type="ECO:0000313" key="2">
    <source>
        <dbReference type="Proteomes" id="UP001374803"/>
    </source>
</evidence>
<dbReference type="SUPFAM" id="SSF159501">
    <property type="entry name" value="EreA/ChaN-like"/>
    <property type="match status" value="1"/>
</dbReference>
<dbReference type="PROSITE" id="PS51257">
    <property type="entry name" value="PROKAR_LIPOPROTEIN"/>
    <property type="match status" value="1"/>
</dbReference>
<dbReference type="CDD" id="cd14728">
    <property type="entry name" value="Ere-like"/>
    <property type="match status" value="1"/>
</dbReference>
<dbReference type="RefSeq" id="WP_394830994.1">
    <property type="nucleotide sequence ID" value="NZ_CP089929.1"/>
</dbReference>
<dbReference type="EMBL" id="CP089983">
    <property type="protein sequence ID" value="WXB01382.1"/>
    <property type="molecule type" value="Genomic_DNA"/>
</dbReference>
<sequence>MSIRSVIGLVAGLTLVGCADSANLAEDAPSAEAALEGGVGGVRGIHRFAGIDPSLPTTDLQRLRVIVGATPVVGLGESVHASGGYHALQERLVKFMVQEMGFRVLTLETARWRAEPLSAYLASCQGDPTDVLVRSIYPAFTSTSMRNIVTWMCQWNTEHPQDPVRFTGFDMREPWADHIAVEAFLHEGMPADAEALYAGLSTCDAIKAVSRKDYNDNYANLPYPKESLDSCHRGLDAIEAYWNENECDIVKRTSERALGLARIAHMAFRQWQSRKFYRPSSFESYQGRDTSMAYTIANQWKLDGRPKTIVWAHNGHLQHTVYGPEGHDPHGAVPMGAQLKKELGRDYMAIAMVGYEVGFLGAGPDPEWDPPPVPGSVEAKLHAFGEPYLLVDLKRVSPRFLEPGKEYVMSTSKDVPGNAFGAAFYFDRTEAMTDIGQ</sequence>
<evidence type="ECO:0000313" key="1">
    <source>
        <dbReference type="EMBL" id="WXB01382.1"/>
    </source>
</evidence>
<gene>
    <name evidence="1" type="ORF">LVJ94_31245</name>
</gene>
<proteinExistence type="predicted"/>
<name>A0ABZ2KS80_9BACT</name>
<dbReference type="PANTHER" id="PTHR31299:SF0">
    <property type="entry name" value="ESTERASE, PUTATIVE (AFU_ORTHOLOGUE AFUA_1G05850)-RELATED"/>
    <property type="match status" value="1"/>
</dbReference>
<dbReference type="Gene3D" id="3.30.1870.10">
    <property type="entry name" value="EreA-like, domain 2"/>
    <property type="match status" value="1"/>
</dbReference>
<dbReference type="Pfam" id="PF05139">
    <property type="entry name" value="Erythro_esteras"/>
    <property type="match status" value="1"/>
</dbReference>
<dbReference type="InterPro" id="IPR052036">
    <property type="entry name" value="Hydrolase/PRTase-associated"/>
</dbReference>
<keyword evidence="2" id="KW-1185">Reference proteome</keyword>
<dbReference type="Gene3D" id="3.40.1660.10">
    <property type="entry name" value="EreA-like (biosynthetic domain)"/>
    <property type="match status" value="1"/>
</dbReference>
<dbReference type="PANTHER" id="PTHR31299">
    <property type="entry name" value="ESTERASE, PUTATIVE (AFU_ORTHOLOGUE AFUA_1G05850)-RELATED"/>
    <property type="match status" value="1"/>
</dbReference>
<protein>
    <submittedName>
        <fullName evidence="1">Erythromycin esterase family protein</fullName>
    </submittedName>
</protein>